<evidence type="ECO:0000313" key="9">
    <source>
        <dbReference type="Proteomes" id="UP000002051"/>
    </source>
</evidence>
<keyword evidence="4" id="KW-1133">Transmembrane helix</keyword>
<dbReference type="AlphaFoldDB" id="G7IFG7"/>
<keyword evidence="3" id="KW-0611">Plant defense</keyword>
<dbReference type="Gene3D" id="1.20.5.4130">
    <property type="match status" value="1"/>
</dbReference>
<dbReference type="InterPro" id="IPR032675">
    <property type="entry name" value="LRR_dom_sf"/>
</dbReference>
<gene>
    <name evidence="7" type="ordered locus">MTR_2g014820</name>
</gene>
<proteinExistence type="predicted"/>
<feature type="domain" description="NB-ARC" evidence="5">
    <location>
        <begin position="188"/>
        <end position="342"/>
    </location>
</feature>
<dbReference type="SUPFAM" id="SSF52540">
    <property type="entry name" value="P-loop containing nucleoside triphosphate hydrolases"/>
    <property type="match status" value="1"/>
</dbReference>
<organism evidence="7 9">
    <name type="scientific">Medicago truncatula</name>
    <name type="common">Barrel medic</name>
    <name type="synonym">Medicago tribuloides</name>
    <dbReference type="NCBI Taxonomy" id="3880"/>
    <lineage>
        <taxon>Eukaryota</taxon>
        <taxon>Viridiplantae</taxon>
        <taxon>Streptophyta</taxon>
        <taxon>Embryophyta</taxon>
        <taxon>Tracheophyta</taxon>
        <taxon>Spermatophyta</taxon>
        <taxon>Magnoliopsida</taxon>
        <taxon>eudicotyledons</taxon>
        <taxon>Gunneridae</taxon>
        <taxon>Pentapetalae</taxon>
        <taxon>rosids</taxon>
        <taxon>fabids</taxon>
        <taxon>Fabales</taxon>
        <taxon>Fabaceae</taxon>
        <taxon>Papilionoideae</taxon>
        <taxon>50 kb inversion clade</taxon>
        <taxon>NPAAA clade</taxon>
        <taxon>Hologalegina</taxon>
        <taxon>IRL clade</taxon>
        <taxon>Trifolieae</taxon>
        <taxon>Medicago</taxon>
    </lineage>
</organism>
<keyword evidence="1" id="KW-0677">Repeat</keyword>
<feature type="transmembrane region" description="Helical" evidence="4">
    <location>
        <begin position="759"/>
        <end position="780"/>
    </location>
</feature>
<feature type="domain" description="Disease resistance N-terminal" evidence="6">
    <location>
        <begin position="10"/>
        <end position="99"/>
    </location>
</feature>
<feature type="transmembrane region" description="Helical" evidence="4">
    <location>
        <begin position="718"/>
        <end position="738"/>
    </location>
</feature>
<dbReference type="InterPro" id="IPR041118">
    <property type="entry name" value="Rx_N"/>
</dbReference>
<dbReference type="HOGENOM" id="CLU_326080_0_0_1"/>
<keyword evidence="4" id="KW-0812">Transmembrane</keyword>
<evidence type="ECO:0000313" key="8">
    <source>
        <dbReference type="EnsemblPlants" id="AES63918"/>
    </source>
</evidence>
<dbReference type="Pfam" id="PF04654">
    <property type="entry name" value="DUF599"/>
    <property type="match status" value="1"/>
</dbReference>
<dbReference type="eggNOG" id="KOG4658">
    <property type="taxonomic scope" value="Eukaryota"/>
</dbReference>
<evidence type="ECO:0000256" key="2">
    <source>
        <dbReference type="ARBA" id="ARBA00022741"/>
    </source>
</evidence>
<dbReference type="InterPro" id="IPR027417">
    <property type="entry name" value="P-loop_NTPase"/>
</dbReference>
<accession>G7IFG7</accession>
<keyword evidence="4" id="KW-0472">Membrane</keyword>
<feature type="transmembrane region" description="Helical" evidence="4">
    <location>
        <begin position="612"/>
        <end position="632"/>
    </location>
</feature>
<dbReference type="Gene3D" id="3.80.10.10">
    <property type="entry name" value="Ribonuclease Inhibitor"/>
    <property type="match status" value="1"/>
</dbReference>
<dbReference type="InterPro" id="IPR042197">
    <property type="entry name" value="Apaf_helical"/>
</dbReference>
<dbReference type="PANTHER" id="PTHR31168">
    <property type="entry name" value="OS02G0292800 PROTEIN"/>
    <property type="match status" value="1"/>
</dbReference>
<reference evidence="7 9" key="1">
    <citation type="journal article" date="2011" name="Nature">
        <title>The Medicago genome provides insight into the evolution of rhizobial symbioses.</title>
        <authorList>
            <person name="Young N.D."/>
            <person name="Debelle F."/>
            <person name="Oldroyd G.E."/>
            <person name="Geurts R."/>
            <person name="Cannon S.B."/>
            <person name="Udvardi M.K."/>
            <person name="Benedito V.A."/>
            <person name="Mayer K.F."/>
            <person name="Gouzy J."/>
            <person name="Schoof H."/>
            <person name="Van de Peer Y."/>
            <person name="Proost S."/>
            <person name="Cook D.R."/>
            <person name="Meyers B.C."/>
            <person name="Spannagl M."/>
            <person name="Cheung F."/>
            <person name="De Mita S."/>
            <person name="Krishnakumar V."/>
            <person name="Gundlach H."/>
            <person name="Zhou S."/>
            <person name="Mudge J."/>
            <person name="Bharti A.K."/>
            <person name="Murray J.D."/>
            <person name="Naoumkina M.A."/>
            <person name="Rosen B."/>
            <person name="Silverstein K.A."/>
            <person name="Tang H."/>
            <person name="Rombauts S."/>
            <person name="Zhao P.X."/>
            <person name="Zhou P."/>
            <person name="Barbe V."/>
            <person name="Bardou P."/>
            <person name="Bechner M."/>
            <person name="Bellec A."/>
            <person name="Berger A."/>
            <person name="Berges H."/>
            <person name="Bidwell S."/>
            <person name="Bisseling T."/>
            <person name="Choisne N."/>
            <person name="Couloux A."/>
            <person name="Denny R."/>
            <person name="Deshpande S."/>
            <person name="Dai X."/>
            <person name="Doyle J.J."/>
            <person name="Dudez A.M."/>
            <person name="Farmer A.D."/>
            <person name="Fouteau S."/>
            <person name="Franken C."/>
            <person name="Gibelin C."/>
            <person name="Gish J."/>
            <person name="Goldstein S."/>
            <person name="Gonzalez A.J."/>
            <person name="Green P.J."/>
            <person name="Hallab A."/>
            <person name="Hartog M."/>
            <person name="Hua A."/>
            <person name="Humphray S.J."/>
            <person name="Jeong D.H."/>
            <person name="Jing Y."/>
            <person name="Jocker A."/>
            <person name="Kenton S.M."/>
            <person name="Kim D.J."/>
            <person name="Klee K."/>
            <person name="Lai H."/>
            <person name="Lang C."/>
            <person name="Lin S."/>
            <person name="Macmil S.L."/>
            <person name="Magdelenat G."/>
            <person name="Matthews L."/>
            <person name="McCorrison J."/>
            <person name="Monaghan E.L."/>
            <person name="Mun J.H."/>
            <person name="Najar F.Z."/>
            <person name="Nicholson C."/>
            <person name="Noirot C."/>
            <person name="O'Bleness M."/>
            <person name="Paule C.R."/>
            <person name="Poulain J."/>
            <person name="Prion F."/>
            <person name="Qin B."/>
            <person name="Qu C."/>
            <person name="Retzel E.F."/>
            <person name="Riddle C."/>
            <person name="Sallet E."/>
            <person name="Samain S."/>
            <person name="Samson N."/>
            <person name="Sanders I."/>
            <person name="Saurat O."/>
            <person name="Scarpelli C."/>
            <person name="Schiex T."/>
            <person name="Segurens B."/>
            <person name="Severin A.J."/>
            <person name="Sherrier D.J."/>
            <person name="Shi R."/>
            <person name="Sims S."/>
            <person name="Singer S.R."/>
            <person name="Sinharoy S."/>
            <person name="Sterck L."/>
            <person name="Viollet A."/>
            <person name="Wang B.B."/>
            <person name="Wang K."/>
            <person name="Wang M."/>
            <person name="Wang X."/>
            <person name="Warfsmann J."/>
            <person name="Weissenbach J."/>
            <person name="White D.D."/>
            <person name="White J.D."/>
            <person name="Wiley G.B."/>
            <person name="Wincker P."/>
            <person name="Xing Y."/>
            <person name="Yang L."/>
            <person name="Yao Z."/>
            <person name="Ying F."/>
            <person name="Zhai J."/>
            <person name="Zhou L."/>
            <person name="Zuber A."/>
            <person name="Denarie J."/>
            <person name="Dixon R.A."/>
            <person name="May G.D."/>
            <person name="Schwartz D.C."/>
            <person name="Rogers J."/>
            <person name="Quetier F."/>
            <person name="Town C.D."/>
            <person name="Roe B.A."/>
        </authorList>
    </citation>
    <scope>NUCLEOTIDE SEQUENCE [LARGE SCALE GENOMIC DNA]</scope>
    <source>
        <strain evidence="7">A17</strain>
        <strain evidence="8 9">cv. Jemalong A17</strain>
    </source>
</reference>
<evidence type="ECO:0000256" key="1">
    <source>
        <dbReference type="ARBA" id="ARBA00022737"/>
    </source>
</evidence>
<evidence type="ECO:0000313" key="7">
    <source>
        <dbReference type="EMBL" id="AES63918.1"/>
    </source>
</evidence>
<dbReference type="EnsemblPlants" id="AES63918">
    <property type="protein sequence ID" value="AES63918"/>
    <property type="gene ID" value="MTR_2g014820"/>
</dbReference>
<sequence length="884" mass="100851">MAVAVVGESFLSAFIEVVLDRLASPEVVDLIRGKKVDVNLVQRLKNTLYAVEAVLNDAEQKQLKDSAVIKWLDDLKDAVYFTDDLLDHISTKAAIGKENKEVSVVNYFSRFFNFEERDMVCELVDIVARLEYILKFKDIFGLQHIATHHHSSWRTPSTSLDAGESNLFGRDQDKMVILKLLLDDDHVDDKTCVTVIPIVGMGGVGKIILAQFVYNNDNIKQNFDVQAWACVSDHFDEFKVTKAIMEAVTRSACNINNIELLHLDLKEKLAGKKFLIVLDDVWTEDYDAWKSLLRPLQYSDKGSKILVTTRIKKVASMLQTFQGYSLEQLSDEDCWSVFENHACLSLKHSIEKMELQKIGKEIIRKCQGLPLAAQSLGGLLRSKRDIKDCNNILTSNIWETESKIIPALQISYHYLPPYLKCLLNIFNCVNLKSLPCHVNTLLPKLDTLLMFDCPKIETFPEGGMPLSLRSFSIRNCEKLLRNPSLTSMEMLTHLTISGPCDGVEDFPNKGFVILHTLECTELLHLTSLQQLTINDCPKLENMVGERLPASLIKLQIARCPLLEEGCLMKHPQIWPKISHIRGIKYDRKSVKKDFWRRNWHQKFKLQLKRLQILIHFIWWISSIANLGAEKIIMEDEDIRKILKMKFHKENLDLVLVPSGLLIMFAYHLFLLHRYINRPHTTVMGFENNDKRAWVDRIMQAEKRDISTALSVIQFNTSAATFLASISLTLCSLIGAWIANTSNILFQSQLIYGDTSATAVSIKYICLLTCFLLAFSCFIQSARHFVHANYLISTPDSFVPISSVELAVIRGGDFWSLGLRALYFALNLLLWFFGPISMFICSLVMVLVLHYLLDSNSRPLHLHPARSQGVKFQMAKNNLTYEEIP</sequence>
<dbReference type="GO" id="GO:0006952">
    <property type="term" value="P:defense response"/>
    <property type="evidence" value="ECO:0007669"/>
    <property type="project" value="UniProtKB-KW"/>
</dbReference>
<dbReference type="SUPFAM" id="SSF52058">
    <property type="entry name" value="L domain-like"/>
    <property type="match status" value="1"/>
</dbReference>
<dbReference type="GO" id="GO:0051707">
    <property type="term" value="P:response to other organism"/>
    <property type="evidence" value="ECO:0007669"/>
    <property type="project" value="UniProtKB-ARBA"/>
</dbReference>
<reference evidence="7 9" key="2">
    <citation type="journal article" date="2014" name="BMC Genomics">
        <title>An improved genome release (version Mt4.0) for the model legume Medicago truncatula.</title>
        <authorList>
            <person name="Tang H."/>
            <person name="Krishnakumar V."/>
            <person name="Bidwell S."/>
            <person name="Rosen B."/>
            <person name="Chan A."/>
            <person name="Zhou S."/>
            <person name="Gentzbittel L."/>
            <person name="Childs K.L."/>
            <person name="Yandell M."/>
            <person name="Gundlach H."/>
            <person name="Mayer K.F."/>
            <person name="Schwartz D.C."/>
            <person name="Town C.D."/>
        </authorList>
    </citation>
    <scope>GENOME REANNOTATION</scope>
    <source>
        <strain evidence="8 9">cv. Jemalong A17</strain>
    </source>
</reference>
<feature type="transmembrane region" description="Helical" evidence="4">
    <location>
        <begin position="827"/>
        <end position="852"/>
    </location>
</feature>
<dbReference type="Gene3D" id="1.10.8.430">
    <property type="entry name" value="Helical domain of apoptotic protease-activating factors"/>
    <property type="match status" value="1"/>
</dbReference>
<keyword evidence="2" id="KW-0547">Nucleotide-binding</keyword>
<dbReference type="PRINTS" id="PR00364">
    <property type="entry name" value="DISEASERSIST"/>
</dbReference>
<keyword evidence="9" id="KW-1185">Reference proteome</keyword>
<dbReference type="Pfam" id="PF00931">
    <property type="entry name" value="NB-ARC"/>
    <property type="match status" value="1"/>
</dbReference>
<evidence type="ECO:0000259" key="5">
    <source>
        <dbReference type="Pfam" id="PF00931"/>
    </source>
</evidence>
<dbReference type="InterPro" id="IPR006747">
    <property type="entry name" value="DUF599"/>
</dbReference>
<dbReference type="GO" id="GO:0043531">
    <property type="term" value="F:ADP binding"/>
    <property type="evidence" value="ECO:0007669"/>
    <property type="project" value="InterPro"/>
</dbReference>
<reference evidence="8" key="3">
    <citation type="submission" date="2015-04" db="UniProtKB">
        <authorList>
            <consortium name="EnsemblPlants"/>
        </authorList>
    </citation>
    <scope>IDENTIFICATION</scope>
    <source>
        <strain evidence="8">cv. Jemalong A17</strain>
    </source>
</reference>
<dbReference type="InterPro" id="IPR002182">
    <property type="entry name" value="NB-ARC"/>
</dbReference>
<dbReference type="Proteomes" id="UP000002051">
    <property type="component" value="Chromosome 2"/>
</dbReference>
<name>G7IFG7_MEDTR</name>
<feature type="transmembrane region" description="Helical" evidence="4">
    <location>
        <begin position="653"/>
        <end position="675"/>
    </location>
</feature>
<dbReference type="Pfam" id="PF18052">
    <property type="entry name" value="Rx_N"/>
    <property type="match status" value="1"/>
</dbReference>
<evidence type="ECO:0000256" key="4">
    <source>
        <dbReference type="SAM" id="Phobius"/>
    </source>
</evidence>
<evidence type="ECO:0000259" key="6">
    <source>
        <dbReference type="Pfam" id="PF18052"/>
    </source>
</evidence>
<dbReference type="Gene3D" id="3.40.50.300">
    <property type="entry name" value="P-loop containing nucleotide triphosphate hydrolases"/>
    <property type="match status" value="1"/>
</dbReference>
<dbReference type="PaxDb" id="3880-AES63918"/>
<dbReference type="PANTHER" id="PTHR31168:SF21">
    <property type="entry name" value="EMB|CAB89385.1"/>
    <property type="match status" value="1"/>
</dbReference>
<dbReference type="EMBL" id="CM001218">
    <property type="protein sequence ID" value="AES63918.1"/>
    <property type="molecule type" value="Genomic_DNA"/>
</dbReference>
<evidence type="ECO:0000256" key="3">
    <source>
        <dbReference type="ARBA" id="ARBA00022821"/>
    </source>
</evidence>
<protein>
    <submittedName>
        <fullName evidence="7">NB-ARC domain disease resistance protein</fullName>
    </submittedName>
</protein>